<feature type="chain" id="PRO_5043707444" description="Lipoprotein" evidence="1">
    <location>
        <begin position="22"/>
        <end position="147"/>
    </location>
</feature>
<comment type="caution">
    <text evidence="2">The sequence shown here is derived from an EMBL/GenBank/DDBJ whole genome shotgun (WGS) entry which is preliminary data.</text>
</comment>
<evidence type="ECO:0000256" key="1">
    <source>
        <dbReference type="SAM" id="SignalP"/>
    </source>
</evidence>
<organism evidence="2 3">
    <name type="scientific">Peronospora matthiolae</name>
    <dbReference type="NCBI Taxonomy" id="2874970"/>
    <lineage>
        <taxon>Eukaryota</taxon>
        <taxon>Sar</taxon>
        <taxon>Stramenopiles</taxon>
        <taxon>Oomycota</taxon>
        <taxon>Peronosporomycetes</taxon>
        <taxon>Peronosporales</taxon>
        <taxon>Peronosporaceae</taxon>
        <taxon>Peronospora</taxon>
    </lineage>
</organism>
<evidence type="ECO:0000313" key="2">
    <source>
        <dbReference type="EMBL" id="CAK7928477.1"/>
    </source>
</evidence>
<proteinExistence type="predicted"/>
<name>A0AAV1U4M0_9STRA</name>
<dbReference type="EMBL" id="CAKLBY020000124">
    <property type="protein sequence ID" value="CAK7928477.1"/>
    <property type="molecule type" value="Genomic_DNA"/>
</dbReference>
<protein>
    <recommendedName>
        <fullName evidence="4">Lipoprotein</fullName>
    </recommendedName>
</protein>
<reference evidence="2" key="1">
    <citation type="submission" date="2024-01" db="EMBL/GenBank/DDBJ databases">
        <authorList>
            <person name="Webb A."/>
        </authorList>
    </citation>
    <scope>NUCLEOTIDE SEQUENCE</scope>
    <source>
        <strain evidence="2">Pm1</strain>
    </source>
</reference>
<dbReference type="AlphaFoldDB" id="A0AAV1U4M0"/>
<sequence length="147" mass="16311">MSMRFRKSILLPLAIFAACCSTNTMAERRLRSDYQVQIEKENQSSGPPTGAVGLTELQEMDPEEVKKQIREVAIKLPIPPGFTVDSIVELSMASLGKSKDNPQFAAKLQKQTDEVKEKMQKRGITKIEDLATIEKKADTEDEIGGAK</sequence>
<accession>A0AAV1U4M0</accession>
<gene>
    <name evidence="2" type="ORF">PM001_LOCUS13627</name>
</gene>
<evidence type="ECO:0000313" key="3">
    <source>
        <dbReference type="Proteomes" id="UP001162060"/>
    </source>
</evidence>
<evidence type="ECO:0008006" key="4">
    <source>
        <dbReference type="Google" id="ProtNLM"/>
    </source>
</evidence>
<feature type="signal peptide" evidence="1">
    <location>
        <begin position="1"/>
        <end position="21"/>
    </location>
</feature>
<keyword evidence="1" id="KW-0732">Signal</keyword>
<dbReference type="Proteomes" id="UP001162060">
    <property type="component" value="Unassembled WGS sequence"/>
</dbReference>
<dbReference type="PROSITE" id="PS51257">
    <property type="entry name" value="PROKAR_LIPOPROTEIN"/>
    <property type="match status" value="1"/>
</dbReference>